<dbReference type="GO" id="GO:0008168">
    <property type="term" value="F:methyltransferase activity"/>
    <property type="evidence" value="ECO:0007669"/>
    <property type="project" value="UniProtKB-KW"/>
</dbReference>
<evidence type="ECO:0000313" key="2">
    <source>
        <dbReference type="Proteomes" id="UP000193689"/>
    </source>
</evidence>
<dbReference type="STRING" id="1141098.A0A1Y2EJS3"/>
<accession>A0A1Y2EJS3</accession>
<dbReference type="Gene3D" id="3.40.50.150">
    <property type="entry name" value="Vaccinia Virus protein VP39"/>
    <property type="match status" value="1"/>
</dbReference>
<keyword evidence="2" id="KW-1185">Reference proteome</keyword>
<proteinExistence type="predicted"/>
<gene>
    <name evidence="1" type="ORF">BCR38DRAFT_454224</name>
</gene>
<dbReference type="Pfam" id="PF13489">
    <property type="entry name" value="Methyltransf_23"/>
    <property type="match status" value="1"/>
</dbReference>
<dbReference type="InterPro" id="IPR029063">
    <property type="entry name" value="SAM-dependent_MTases_sf"/>
</dbReference>
<dbReference type="GeneID" id="63777895"/>
<keyword evidence="1" id="KW-0808">Transferase</keyword>
<dbReference type="AlphaFoldDB" id="A0A1Y2EJS3"/>
<evidence type="ECO:0000313" key="1">
    <source>
        <dbReference type="EMBL" id="ORY71791.1"/>
    </source>
</evidence>
<organism evidence="1 2">
    <name type="scientific">Pseudomassariella vexata</name>
    <dbReference type="NCBI Taxonomy" id="1141098"/>
    <lineage>
        <taxon>Eukaryota</taxon>
        <taxon>Fungi</taxon>
        <taxon>Dikarya</taxon>
        <taxon>Ascomycota</taxon>
        <taxon>Pezizomycotina</taxon>
        <taxon>Sordariomycetes</taxon>
        <taxon>Xylariomycetidae</taxon>
        <taxon>Amphisphaeriales</taxon>
        <taxon>Pseudomassariaceae</taxon>
        <taxon>Pseudomassariella</taxon>
    </lineage>
</organism>
<dbReference type="EMBL" id="MCFJ01000001">
    <property type="protein sequence ID" value="ORY71791.1"/>
    <property type="molecule type" value="Genomic_DNA"/>
</dbReference>
<dbReference type="Proteomes" id="UP000193689">
    <property type="component" value="Unassembled WGS sequence"/>
</dbReference>
<dbReference type="SUPFAM" id="SSF53335">
    <property type="entry name" value="S-adenosyl-L-methionine-dependent methyltransferases"/>
    <property type="match status" value="1"/>
</dbReference>
<protein>
    <submittedName>
        <fullName evidence="1">Methyltransferase SirN-like protein</fullName>
    </submittedName>
</protein>
<dbReference type="OrthoDB" id="184880at2759"/>
<sequence>MDNFMNMTKDAGHTPELQRLTDLHAVFHDALNGKLILAPLNLEEPGKRILEAGTADGLWLRNVRSSLPSAASHQYFGSDIEAELFPAQPDGITYFQRSFNDPWPVNLKNTMDLVHLRGSLAGSSPNRPHDVIENLTTLVRPGGWVQLQEMNAFSTPENGPAMTDFARMVREAWTGIKVGDFANELKDMLEQAGLQNVQERRVLIEIGKTAKPEMRASSVNGVTSPIKPLSSIAKTVPSSFTEDQLDNMQARVREELENEGGKIEIIIAYGQRAQG</sequence>
<name>A0A1Y2EJS3_9PEZI</name>
<dbReference type="RefSeq" id="XP_040721383.1">
    <property type="nucleotide sequence ID" value="XM_040861683.1"/>
</dbReference>
<keyword evidence="1" id="KW-0489">Methyltransferase</keyword>
<dbReference type="InParanoid" id="A0A1Y2EJS3"/>
<reference evidence="1 2" key="1">
    <citation type="submission" date="2016-07" db="EMBL/GenBank/DDBJ databases">
        <title>Pervasive Adenine N6-methylation of Active Genes in Fungi.</title>
        <authorList>
            <consortium name="DOE Joint Genome Institute"/>
            <person name="Mondo S.J."/>
            <person name="Dannebaum R.O."/>
            <person name="Kuo R.C."/>
            <person name="Labutti K."/>
            <person name="Haridas S."/>
            <person name="Kuo A."/>
            <person name="Salamov A."/>
            <person name="Ahrendt S.R."/>
            <person name="Lipzen A."/>
            <person name="Sullivan W."/>
            <person name="Andreopoulos W.B."/>
            <person name="Clum A."/>
            <person name="Lindquist E."/>
            <person name="Daum C."/>
            <person name="Ramamoorthy G.K."/>
            <person name="Gryganskyi A."/>
            <person name="Culley D."/>
            <person name="Magnuson J.K."/>
            <person name="James T.Y."/>
            <person name="O'Malley M.A."/>
            <person name="Stajich J.E."/>
            <person name="Spatafora J.W."/>
            <person name="Visel A."/>
            <person name="Grigoriev I.V."/>
        </authorList>
    </citation>
    <scope>NUCLEOTIDE SEQUENCE [LARGE SCALE GENOMIC DNA]</scope>
    <source>
        <strain evidence="1 2">CBS 129021</strain>
    </source>
</reference>
<comment type="caution">
    <text evidence="1">The sequence shown here is derived from an EMBL/GenBank/DDBJ whole genome shotgun (WGS) entry which is preliminary data.</text>
</comment>
<dbReference type="CDD" id="cd02440">
    <property type="entry name" value="AdoMet_MTases"/>
    <property type="match status" value="1"/>
</dbReference>
<dbReference type="GO" id="GO:0032259">
    <property type="term" value="P:methylation"/>
    <property type="evidence" value="ECO:0007669"/>
    <property type="project" value="UniProtKB-KW"/>
</dbReference>